<dbReference type="GO" id="GO:0005634">
    <property type="term" value="C:nucleus"/>
    <property type="evidence" value="ECO:0007669"/>
    <property type="project" value="UniProtKB-SubCell"/>
</dbReference>
<sequence length="525" mass="59911">MKLGSACLQCRQGKRKCEKLEPGTSCQQCLHRQLRCSSSRRISNVPAKLAPQNQISTRDEGDSLPPKETISEIIELYICYIHDKPHTLFHEPSLKASAKNGTLSPAVLFGILGLSARFSSKENIRSQGHVWAAEAKSLCQQGLENINIESIQACVLCGNICLAESNADSESLYFVIANRMAQLLKLTKDNTDDDLITREVKRRGWWSLYLIDRWASAGLGLPRQFHDGGAVPRLPMDEVDFSDLRVGEMVEDLDSWRPGIWSHMTTLVKIFGHIQDLNQGLVERQHWGEEDIDSQVLNLADQLIAFERDLPPTLIFTSENLDLQIKRGVGRTFVALHLGYHHYATLLYYQYLDQSRPATPRTRMFAQRCKYHAKEYCDLIQISVRHGNAEALHNVVGHMTVVSSSVHLHTLLLGDDDELPMARQRLEYNFAYLVRLRTIWPSVDLMMKRLITFQDACLRTAQLGTHRFDKWMVRFLLQHALALDEKESSDNSPDLHLQSFPIEDQRLLERSRVTESIIRISDNIT</sequence>
<evidence type="ECO:0000313" key="7">
    <source>
        <dbReference type="EMBL" id="KUJ16311.1"/>
    </source>
</evidence>
<dbReference type="InterPro" id="IPR007219">
    <property type="entry name" value="XnlR_reg_dom"/>
</dbReference>
<dbReference type="CDD" id="cd00067">
    <property type="entry name" value="GAL4"/>
    <property type="match status" value="1"/>
</dbReference>
<dbReference type="Proteomes" id="UP000070700">
    <property type="component" value="Unassembled WGS sequence"/>
</dbReference>
<keyword evidence="3" id="KW-0805">Transcription regulation</keyword>
<proteinExistence type="predicted"/>
<name>A0A194X820_MOLSC</name>
<dbReference type="GeneID" id="28819084"/>
<dbReference type="AlphaFoldDB" id="A0A194X820"/>
<keyword evidence="2" id="KW-0479">Metal-binding</keyword>
<dbReference type="PANTHER" id="PTHR47338:SF16">
    <property type="entry name" value="TRANSCRIPTION FACTOR, PUTATIVE (AFU_ORTHOLOGUE AFUA_2G09360)-RELATED"/>
    <property type="match status" value="1"/>
</dbReference>
<evidence type="ECO:0000256" key="5">
    <source>
        <dbReference type="ARBA" id="ARBA00023242"/>
    </source>
</evidence>
<dbReference type="STRING" id="149040.A0A194X820"/>
<dbReference type="RefSeq" id="XP_018070666.1">
    <property type="nucleotide sequence ID" value="XM_018209358.1"/>
</dbReference>
<dbReference type="InterPro" id="IPR036864">
    <property type="entry name" value="Zn2-C6_fun-type_DNA-bd_sf"/>
</dbReference>
<evidence type="ECO:0000256" key="3">
    <source>
        <dbReference type="ARBA" id="ARBA00023015"/>
    </source>
</evidence>
<dbReference type="KEGG" id="psco:LY89DRAFT_586216"/>
<dbReference type="GO" id="GO:0003677">
    <property type="term" value="F:DNA binding"/>
    <property type="evidence" value="ECO:0007669"/>
    <property type="project" value="InterPro"/>
</dbReference>
<feature type="domain" description="Zn(2)-C6 fungal-type" evidence="6">
    <location>
        <begin position="6"/>
        <end position="38"/>
    </location>
</feature>
<evidence type="ECO:0000256" key="2">
    <source>
        <dbReference type="ARBA" id="ARBA00022723"/>
    </source>
</evidence>
<dbReference type="GO" id="GO:0006351">
    <property type="term" value="P:DNA-templated transcription"/>
    <property type="evidence" value="ECO:0007669"/>
    <property type="project" value="InterPro"/>
</dbReference>
<dbReference type="CDD" id="cd12148">
    <property type="entry name" value="fungal_TF_MHR"/>
    <property type="match status" value="1"/>
</dbReference>
<evidence type="ECO:0000259" key="6">
    <source>
        <dbReference type="PROSITE" id="PS50048"/>
    </source>
</evidence>
<dbReference type="InterPro" id="IPR050815">
    <property type="entry name" value="TF_fung"/>
</dbReference>
<dbReference type="OrthoDB" id="1924787at2759"/>
<dbReference type="SMART" id="SM00066">
    <property type="entry name" value="GAL4"/>
    <property type="match status" value="1"/>
</dbReference>
<dbReference type="SUPFAM" id="SSF57701">
    <property type="entry name" value="Zn2/Cys6 DNA-binding domain"/>
    <property type="match status" value="1"/>
</dbReference>
<accession>A0A194X820</accession>
<dbReference type="GO" id="GO:0000981">
    <property type="term" value="F:DNA-binding transcription factor activity, RNA polymerase II-specific"/>
    <property type="evidence" value="ECO:0007669"/>
    <property type="project" value="InterPro"/>
</dbReference>
<protein>
    <recommendedName>
        <fullName evidence="6">Zn(2)-C6 fungal-type domain-containing protein</fullName>
    </recommendedName>
</protein>
<evidence type="ECO:0000256" key="1">
    <source>
        <dbReference type="ARBA" id="ARBA00004123"/>
    </source>
</evidence>
<dbReference type="Pfam" id="PF00172">
    <property type="entry name" value="Zn_clus"/>
    <property type="match status" value="1"/>
</dbReference>
<dbReference type="GO" id="GO:0008270">
    <property type="term" value="F:zinc ion binding"/>
    <property type="evidence" value="ECO:0007669"/>
    <property type="project" value="InterPro"/>
</dbReference>
<comment type="subcellular location">
    <subcellularLocation>
        <location evidence="1">Nucleus</location>
    </subcellularLocation>
</comment>
<reference evidence="7 8" key="1">
    <citation type="submission" date="2015-10" db="EMBL/GenBank/DDBJ databases">
        <title>Full genome of DAOMC 229536 Phialocephala scopiformis, a fungal endophyte of spruce producing the potent anti-insectan compound rugulosin.</title>
        <authorList>
            <consortium name="DOE Joint Genome Institute"/>
            <person name="Walker A.K."/>
            <person name="Frasz S.L."/>
            <person name="Seifert K.A."/>
            <person name="Miller J.D."/>
            <person name="Mondo S.J."/>
            <person name="Labutti K."/>
            <person name="Lipzen A."/>
            <person name="Dockter R."/>
            <person name="Kennedy M."/>
            <person name="Grigoriev I.V."/>
            <person name="Spatafora J.W."/>
        </authorList>
    </citation>
    <scope>NUCLEOTIDE SEQUENCE [LARGE SCALE GENOMIC DNA]</scope>
    <source>
        <strain evidence="7 8">CBS 120377</strain>
    </source>
</reference>
<dbReference type="PROSITE" id="PS50048">
    <property type="entry name" value="ZN2_CY6_FUNGAL_2"/>
    <property type="match status" value="1"/>
</dbReference>
<organism evidence="7 8">
    <name type="scientific">Mollisia scopiformis</name>
    <name type="common">Conifer needle endophyte fungus</name>
    <name type="synonym">Phialocephala scopiformis</name>
    <dbReference type="NCBI Taxonomy" id="149040"/>
    <lineage>
        <taxon>Eukaryota</taxon>
        <taxon>Fungi</taxon>
        <taxon>Dikarya</taxon>
        <taxon>Ascomycota</taxon>
        <taxon>Pezizomycotina</taxon>
        <taxon>Leotiomycetes</taxon>
        <taxon>Helotiales</taxon>
        <taxon>Mollisiaceae</taxon>
        <taxon>Mollisia</taxon>
    </lineage>
</organism>
<evidence type="ECO:0000313" key="8">
    <source>
        <dbReference type="Proteomes" id="UP000070700"/>
    </source>
</evidence>
<keyword evidence="4" id="KW-0804">Transcription</keyword>
<keyword evidence="8" id="KW-1185">Reference proteome</keyword>
<dbReference type="PANTHER" id="PTHR47338">
    <property type="entry name" value="ZN(II)2CYS6 TRANSCRIPTION FACTOR (EUROFUNG)-RELATED"/>
    <property type="match status" value="1"/>
</dbReference>
<evidence type="ECO:0000256" key="4">
    <source>
        <dbReference type="ARBA" id="ARBA00023163"/>
    </source>
</evidence>
<dbReference type="PROSITE" id="PS00463">
    <property type="entry name" value="ZN2_CY6_FUNGAL_1"/>
    <property type="match status" value="1"/>
</dbReference>
<dbReference type="InterPro" id="IPR001138">
    <property type="entry name" value="Zn2Cys6_DnaBD"/>
</dbReference>
<dbReference type="EMBL" id="KQ947416">
    <property type="protein sequence ID" value="KUJ16311.1"/>
    <property type="molecule type" value="Genomic_DNA"/>
</dbReference>
<dbReference type="Pfam" id="PF04082">
    <property type="entry name" value="Fungal_trans"/>
    <property type="match status" value="1"/>
</dbReference>
<gene>
    <name evidence="7" type="ORF">LY89DRAFT_586216</name>
</gene>
<dbReference type="SMART" id="SM00906">
    <property type="entry name" value="Fungal_trans"/>
    <property type="match status" value="1"/>
</dbReference>
<keyword evidence="5" id="KW-0539">Nucleus</keyword>
<dbReference type="InParanoid" id="A0A194X820"/>